<dbReference type="EMBL" id="FM252032">
    <property type="protein sequence ID" value="CAZ55873.1"/>
    <property type="molecule type" value="Genomic_DNA"/>
</dbReference>
<name>A0A0H3MVW1_STRS4</name>
<evidence type="ECO:0000313" key="2">
    <source>
        <dbReference type="EMBL" id="CAZ55873.1"/>
    </source>
</evidence>
<keyword evidence="3" id="KW-1185">Reference proteome</keyword>
<dbReference type="AlphaFoldDB" id="A0A0H3MVW1"/>
<dbReference type="CDD" id="cd21809">
    <property type="entry name" value="ABC-2_lan_permease-like"/>
    <property type="match status" value="1"/>
</dbReference>
<evidence type="ECO:0000256" key="1">
    <source>
        <dbReference type="SAM" id="Phobius"/>
    </source>
</evidence>
<dbReference type="Pfam" id="PF12730">
    <property type="entry name" value="ABC2_membrane_4"/>
    <property type="match status" value="1"/>
</dbReference>
<dbReference type="HOGENOM" id="CLU_086622_4_0_9"/>
<feature type="transmembrane region" description="Helical" evidence="1">
    <location>
        <begin position="15"/>
        <end position="38"/>
    </location>
</feature>
<reference evidence="2 3" key="1">
    <citation type="journal article" date="2009" name="PLoS ONE">
        <title>Rapid evolution of virulence and drug resistance in the emerging zoonotic pathogen Streptococcus suis.</title>
        <authorList>
            <person name="Holden M.T.G."/>
            <person name="Hauser H."/>
            <person name="Sanders M."/>
            <person name="Ngo T.H."/>
            <person name="Cherevach I."/>
            <person name="Cronin A."/>
            <person name="Goodhead I."/>
            <person name="Mungall K."/>
            <person name="Quail M.A."/>
            <person name="Price C."/>
            <person name="Rabbinowitsch E."/>
            <person name="Sharp S."/>
            <person name="Croucher N.J."/>
            <person name="Chieu T.B."/>
            <person name="Mai N.T.H."/>
            <person name="Diep T.S."/>
            <person name="Chinh N.T."/>
            <person name="Kehoe M."/>
            <person name="Leigh J.A."/>
            <person name="Ward P.N."/>
            <person name="Dowson C.G."/>
            <person name="Whatmore A.M."/>
            <person name="Chanter N."/>
            <person name="Iversen P."/>
            <person name="Gottschalk M."/>
            <person name="Slater J.D."/>
            <person name="Smith H.E."/>
            <person name="Spratt B.G."/>
            <person name="Xu J."/>
            <person name="Ye C."/>
            <person name="Bentley S."/>
            <person name="Barrell B.G."/>
            <person name="Schultsz C."/>
            <person name="Maskell D.J."/>
            <person name="Parkhill J."/>
        </authorList>
    </citation>
    <scope>NUCLEOTIDE SEQUENCE [LARGE SCALE GENOMIC DNA]</scope>
    <source>
        <strain evidence="2 3">BM407</strain>
    </source>
</reference>
<dbReference type="Proteomes" id="UP000009077">
    <property type="component" value="Chromosome"/>
</dbReference>
<organism evidence="2 3">
    <name type="scientific">Streptococcus suis (strain BM407)</name>
    <dbReference type="NCBI Taxonomy" id="568814"/>
    <lineage>
        <taxon>Bacteria</taxon>
        <taxon>Bacillati</taxon>
        <taxon>Bacillota</taxon>
        <taxon>Bacilli</taxon>
        <taxon>Lactobacillales</taxon>
        <taxon>Streptococcaceae</taxon>
        <taxon>Streptococcus</taxon>
    </lineage>
</organism>
<accession>A0A0H3MVW1</accession>
<keyword evidence="1" id="KW-0472">Membrane</keyword>
<dbReference type="KEGG" id="ssb:SSUBM407_1015"/>
<feature type="transmembrane region" description="Helical" evidence="1">
    <location>
        <begin position="215"/>
        <end position="235"/>
    </location>
</feature>
<feature type="transmembrane region" description="Helical" evidence="1">
    <location>
        <begin position="168"/>
        <end position="188"/>
    </location>
</feature>
<feature type="transmembrane region" description="Helical" evidence="1">
    <location>
        <begin position="99"/>
        <end position="123"/>
    </location>
</feature>
<evidence type="ECO:0000313" key="3">
    <source>
        <dbReference type="Proteomes" id="UP000009077"/>
    </source>
</evidence>
<protein>
    <submittedName>
        <fullName evidence="2">Lantibiotic immunity protein</fullName>
    </submittedName>
</protein>
<sequence length="244" mass="27745">MKDYFLAEWTKTRKIQLLVIGIAFLSFSSMIGLGIYFANRDVLIDGTQSLVLWGQLTFYNSTLLYPPMLAIIAGLLLVPEFERKTLDMLKANQVSMRKLYLGKLMSSFLLILPIQLLLLLIFIVAAKIDGISFDLSLATHVKWIALSLLSSFPIITLQSYITVKTRNFSKGVGVATIGSMLNFVLIFINESFTKFFPYSQPMIGLRSRALQDMTFLEFILFITVNIVFSFIFYQLTIKNLENSK</sequence>
<dbReference type="GeneID" id="8153411"/>
<gene>
    <name evidence="2" type="ordered locus">SSUBM407_1015</name>
</gene>
<proteinExistence type="predicted"/>
<feature type="transmembrane region" description="Helical" evidence="1">
    <location>
        <begin position="58"/>
        <end position="78"/>
    </location>
</feature>
<feature type="transmembrane region" description="Helical" evidence="1">
    <location>
        <begin position="143"/>
        <end position="161"/>
    </location>
</feature>
<dbReference type="PATRIC" id="fig|568814.3.peg.1047"/>
<keyword evidence="1" id="KW-1133">Transmembrane helix</keyword>
<dbReference type="RefSeq" id="WP_011922410.1">
    <property type="nucleotide sequence ID" value="NC_012926.1"/>
</dbReference>
<keyword evidence="1" id="KW-0812">Transmembrane</keyword>